<organism evidence="1 2">
    <name type="scientific">Lucifera butyrica</name>
    <dbReference type="NCBI Taxonomy" id="1351585"/>
    <lineage>
        <taxon>Bacteria</taxon>
        <taxon>Bacillati</taxon>
        <taxon>Bacillota</taxon>
        <taxon>Negativicutes</taxon>
        <taxon>Veillonellales</taxon>
        <taxon>Veillonellaceae</taxon>
        <taxon>Lucifera</taxon>
    </lineage>
</organism>
<name>A0A498RE84_9FIRM</name>
<proteinExistence type="predicted"/>
<accession>A0A498RE84</accession>
<gene>
    <name evidence="1" type="ORF">LUCI_4416</name>
</gene>
<keyword evidence="2" id="KW-1185">Reference proteome</keyword>
<reference evidence="1 2" key="1">
    <citation type="submission" date="2018-06" db="EMBL/GenBank/DDBJ databases">
        <authorList>
            <person name="Strepis N."/>
        </authorList>
    </citation>
    <scope>NUCLEOTIDE SEQUENCE [LARGE SCALE GENOMIC DNA]</scope>
    <source>
        <strain evidence="1">LUCI</strain>
    </source>
</reference>
<protein>
    <submittedName>
        <fullName evidence="1">Uncharacterized protein</fullName>
    </submittedName>
</protein>
<dbReference type="EMBL" id="UPPP01000105">
    <property type="protein sequence ID" value="VBB09130.1"/>
    <property type="molecule type" value="Genomic_DNA"/>
</dbReference>
<sequence length="33" mass="3607">MTCNSTDAVDFGQCDMNDECCDCYECCLGAENC</sequence>
<dbReference type="Proteomes" id="UP000277811">
    <property type="component" value="Unassembled WGS sequence"/>
</dbReference>
<dbReference type="AlphaFoldDB" id="A0A498RE84"/>
<evidence type="ECO:0000313" key="2">
    <source>
        <dbReference type="Proteomes" id="UP000277811"/>
    </source>
</evidence>
<evidence type="ECO:0000313" key="1">
    <source>
        <dbReference type="EMBL" id="VBB09130.1"/>
    </source>
</evidence>